<evidence type="ECO:0000256" key="1">
    <source>
        <dbReference type="ARBA" id="ARBA00009748"/>
    </source>
</evidence>
<evidence type="ECO:0000256" key="2">
    <source>
        <dbReference type="ARBA" id="ARBA00023157"/>
    </source>
</evidence>
<comment type="caution">
    <text evidence="5">The sequence shown here is derived from an EMBL/GenBank/DDBJ whole genome shotgun (WGS) entry which is preliminary data.</text>
</comment>
<dbReference type="GO" id="GO:0006869">
    <property type="term" value="P:lipid transport"/>
    <property type="evidence" value="ECO:0007669"/>
    <property type="project" value="InterPro"/>
</dbReference>
<feature type="domain" description="Bifunctional inhibitor/plant lipid transfer protein/seed storage helical" evidence="4">
    <location>
        <begin position="39"/>
        <end position="118"/>
    </location>
</feature>
<sequence>MGSTVSGKMSSYCMGLVACMMVLGVAMSEFTCCDVNPVVKACGDYAKTGGDTIPLDCCMLIIELRNKVMSTHSLQMACRCLQQAAQSSPDHVNHEAYSSLPSRCGVNFPFQFGLTMDCDSLH</sequence>
<dbReference type="PANTHER" id="PTHR33076">
    <property type="entry name" value="NON-SPECIFIC LIPID-TRANSFER PROTEIN 2-RELATED"/>
    <property type="match status" value="1"/>
</dbReference>
<dbReference type="InterPro" id="IPR016140">
    <property type="entry name" value="Bifunc_inhib/LTP/seed_store"/>
</dbReference>
<evidence type="ECO:0000256" key="3">
    <source>
        <dbReference type="SAM" id="SignalP"/>
    </source>
</evidence>
<organism evidence="5 6">
    <name type="scientific">Phaseolus coccineus</name>
    <name type="common">Scarlet runner bean</name>
    <name type="synonym">Phaseolus multiflorus</name>
    <dbReference type="NCBI Taxonomy" id="3886"/>
    <lineage>
        <taxon>Eukaryota</taxon>
        <taxon>Viridiplantae</taxon>
        <taxon>Streptophyta</taxon>
        <taxon>Embryophyta</taxon>
        <taxon>Tracheophyta</taxon>
        <taxon>Spermatophyta</taxon>
        <taxon>Magnoliopsida</taxon>
        <taxon>eudicotyledons</taxon>
        <taxon>Gunneridae</taxon>
        <taxon>Pentapetalae</taxon>
        <taxon>rosids</taxon>
        <taxon>fabids</taxon>
        <taxon>Fabales</taxon>
        <taxon>Fabaceae</taxon>
        <taxon>Papilionoideae</taxon>
        <taxon>50 kb inversion clade</taxon>
        <taxon>NPAAA clade</taxon>
        <taxon>indigoferoid/millettioid clade</taxon>
        <taxon>Phaseoleae</taxon>
        <taxon>Phaseolus</taxon>
    </lineage>
</organism>
<accession>A0AAN9NP96</accession>
<keyword evidence="6" id="KW-1185">Reference proteome</keyword>
<dbReference type="PRINTS" id="PR00382">
    <property type="entry name" value="LIPIDTRNSFER"/>
</dbReference>
<proteinExistence type="inferred from homology"/>
<comment type="similarity">
    <text evidence="1">Belongs to the plant LTP family.</text>
</comment>
<dbReference type="Proteomes" id="UP001374584">
    <property type="component" value="Unassembled WGS sequence"/>
</dbReference>
<dbReference type="SUPFAM" id="SSF47699">
    <property type="entry name" value="Bifunctional inhibitor/lipid-transfer protein/seed storage 2S albumin"/>
    <property type="match status" value="1"/>
</dbReference>
<reference evidence="5 6" key="1">
    <citation type="submission" date="2024-01" db="EMBL/GenBank/DDBJ databases">
        <title>The genomes of 5 underutilized Papilionoideae crops provide insights into root nodulation and disease resistanc.</title>
        <authorList>
            <person name="Jiang F."/>
        </authorList>
    </citation>
    <scope>NUCLEOTIDE SEQUENCE [LARGE SCALE GENOMIC DNA]</scope>
    <source>
        <strain evidence="5">JINMINGXINNONG_FW02</strain>
        <tissue evidence="5">Leaves</tissue>
    </source>
</reference>
<dbReference type="InterPro" id="IPR036312">
    <property type="entry name" value="Bifun_inhib/LTP/seed_sf"/>
</dbReference>
<gene>
    <name evidence="5" type="ORF">VNO80_07489</name>
</gene>
<dbReference type="AlphaFoldDB" id="A0AAN9NP96"/>
<evidence type="ECO:0000313" key="6">
    <source>
        <dbReference type="Proteomes" id="UP001374584"/>
    </source>
</evidence>
<dbReference type="Gene3D" id="1.10.110.10">
    <property type="entry name" value="Plant lipid-transfer and hydrophobic proteins"/>
    <property type="match status" value="1"/>
</dbReference>
<name>A0AAN9NP96_PHACN</name>
<dbReference type="GO" id="GO:0008289">
    <property type="term" value="F:lipid binding"/>
    <property type="evidence" value="ECO:0007669"/>
    <property type="project" value="InterPro"/>
</dbReference>
<feature type="signal peptide" evidence="3">
    <location>
        <begin position="1"/>
        <end position="28"/>
    </location>
</feature>
<dbReference type="InterPro" id="IPR000528">
    <property type="entry name" value="Plant_nsLTP"/>
</dbReference>
<keyword evidence="3" id="KW-0732">Signal</keyword>
<evidence type="ECO:0000313" key="5">
    <source>
        <dbReference type="EMBL" id="KAK7374064.1"/>
    </source>
</evidence>
<dbReference type="Pfam" id="PF00234">
    <property type="entry name" value="Tryp_alpha_amyl"/>
    <property type="match status" value="1"/>
</dbReference>
<dbReference type="EMBL" id="JAYMYR010000003">
    <property type="protein sequence ID" value="KAK7374064.1"/>
    <property type="molecule type" value="Genomic_DNA"/>
</dbReference>
<evidence type="ECO:0000259" key="4">
    <source>
        <dbReference type="Pfam" id="PF00234"/>
    </source>
</evidence>
<feature type="chain" id="PRO_5042953261" description="Bifunctional inhibitor/plant lipid transfer protein/seed storage helical domain-containing protein" evidence="3">
    <location>
        <begin position="29"/>
        <end position="122"/>
    </location>
</feature>
<protein>
    <recommendedName>
        <fullName evidence="4">Bifunctional inhibitor/plant lipid transfer protein/seed storage helical domain-containing protein</fullName>
    </recommendedName>
</protein>
<keyword evidence="2" id="KW-1015">Disulfide bond</keyword>